<comment type="pathway">
    <text evidence="2 6">Cofactor biosynthesis; tetrahydrofolate biosynthesis; 2-amino-4-hydroxy-6-hydroxymethyl-7,8-dihydropteridine diphosphate from 7,8-dihydroneopterin triphosphate: step 3/4.</text>
</comment>
<dbReference type="GO" id="GO:0046656">
    <property type="term" value="P:folic acid biosynthetic process"/>
    <property type="evidence" value="ECO:0007669"/>
    <property type="project" value="UniProtKB-UniRule"/>
</dbReference>
<dbReference type="RefSeq" id="WP_081421474.1">
    <property type="nucleotide sequence ID" value="NZ_CP013118.1"/>
</dbReference>
<dbReference type="GO" id="GO:0005737">
    <property type="term" value="C:cytoplasm"/>
    <property type="evidence" value="ECO:0007669"/>
    <property type="project" value="TreeGrafter"/>
</dbReference>
<sequence>MGKIQIENMEFYAYHGCYKEEQVVGNHFLVDLTLETDCEKPMKSDNLHDALNYLKVYEFVKAEMQIKSHLLEHVAGRILDTLYAEFDQIEHATVKVRKMNPPLGGKMESVSVTLER</sequence>
<dbReference type="NCBIfam" id="TIGR00525">
    <property type="entry name" value="folB"/>
    <property type="match status" value="1"/>
</dbReference>
<feature type="domain" description="Dihydroneopterin aldolase/epimerase" evidence="7">
    <location>
        <begin position="4"/>
        <end position="116"/>
    </location>
</feature>
<dbReference type="PATRIC" id="fig|1307839.3.peg.1746"/>
<keyword evidence="4 6" id="KW-0289">Folate biosynthesis</keyword>
<dbReference type="Gene3D" id="3.30.1130.10">
    <property type="match status" value="1"/>
</dbReference>
<evidence type="ECO:0000256" key="2">
    <source>
        <dbReference type="ARBA" id="ARBA00005013"/>
    </source>
</evidence>
<name>A0A0S2HZ24_9BACT</name>
<dbReference type="KEGG" id="blq:L21SP5_01648"/>
<evidence type="ECO:0000256" key="5">
    <source>
        <dbReference type="ARBA" id="ARBA00023239"/>
    </source>
</evidence>
<dbReference type="GO" id="GO:0004150">
    <property type="term" value="F:dihydroneopterin aldolase activity"/>
    <property type="evidence" value="ECO:0007669"/>
    <property type="project" value="UniProtKB-UniRule"/>
</dbReference>
<comment type="function">
    <text evidence="6">Catalyzes the conversion of 7,8-dihydroneopterin to 6-hydroxymethyl-7,8-dihydropterin.</text>
</comment>
<evidence type="ECO:0000313" key="9">
    <source>
        <dbReference type="Proteomes" id="UP000064893"/>
    </source>
</evidence>
<evidence type="ECO:0000256" key="6">
    <source>
        <dbReference type="RuleBase" id="RU362079"/>
    </source>
</evidence>
<dbReference type="PANTHER" id="PTHR42844:SF1">
    <property type="entry name" value="DIHYDRONEOPTERIN ALDOLASE 1-RELATED"/>
    <property type="match status" value="1"/>
</dbReference>
<dbReference type="AlphaFoldDB" id="A0A0S2HZ24"/>
<dbReference type="UniPathway" id="UPA00077">
    <property type="reaction ID" value="UER00154"/>
</dbReference>
<dbReference type="SUPFAM" id="SSF55620">
    <property type="entry name" value="Tetrahydrobiopterin biosynthesis enzymes-like"/>
    <property type="match status" value="1"/>
</dbReference>
<dbReference type="OrthoDB" id="9803748at2"/>
<keyword evidence="9" id="KW-1185">Reference proteome</keyword>
<dbReference type="InterPro" id="IPR006157">
    <property type="entry name" value="FolB_dom"/>
</dbReference>
<dbReference type="InterPro" id="IPR006156">
    <property type="entry name" value="Dihydroneopterin_aldolase"/>
</dbReference>
<reference evidence="8 9" key="1">
    <citation type="submission" date="2015-11" db="EMBL/GenBank/DDBJ databases">
        <title>Description and complete genome sequence of a novel strain predominating in hypersaline microbial mats and representing a new family of the Bacteriodetes phylum.</title>
        <authorList>
            <person name="Spring S."/>
            <person name="Bunk B."/>
            <person name="Sproer C."/>
            <person name="Klenk H.-P."/>
        </authorList>
    </citation>
    <scope>NUCLEOTIDE SEQUENCE [LARGE SCALE GENOMIC DNA]</scope>
    <source>
        <strain evidence="8 9">L21-Spi-D4</strain>
    </source>
</reference>
<protein>
    <recommendedName>
        <fullName evidence="6">7,8-dihydroneopterin aldolase</fullName>
        <ecNumber evidence="6">4.1.2.25</ecNumber>
    </recommendedName>
</protein>
<dbReference type="SMART" id="SM00905">
    <property type="entry name" value="FolB"/>
    <property type="match status" value="1"/>
</dbReference>
<dbReference type="Pfam" id="PF02152">
    <property type="entry name" value="FolB"/>
    <property type="match status" value="1"/>
</dbReference>
<dbReference type="EMBL" id="CP013118">
    <property type="protein sequence ID" value="ALO15291.1"/>
    <property type="molecule type" value="Genomic_DNA"/>
</dbReference>
<keyword evidence="5 6" id="KW-0456">Lyase</keyword>
<evidence type="ECO:0000256" key="3">
    <source>
        <dbReference type="ARBA" id="ARBA00005708"/>
    </source>
</evidence>
<dbReference type="Proteomes" id="UP000064893">
    <property type="component" value="Chromosome"/>
</dbReference>
<dbReference type="PANTHER" id="PTHR42844">
    <property type="entry name" value="DIHYDRONEOPTERIN ALDOLASE 1-RELATED"/>
    <property type="match status" value="1"/>
</dbReference>
<organism evidence="8 9">
    <name type="scientific">Salinivirga cyanobacteriivorans</name>
    <dbReference type="NCBI Taxonomy" id="1307839"/>
    <lineage>
        <taxon>Bacteria</taxon>
        <taxon>Pseudomonadati</taxon>
        <taxon>Bacteroidota</taxon>
        <taxon>Bacteroidia</taxon>
        <taxon>Bacteroidales</taxon>
        <taxon>Salinivirgaceae</taxon>
        <taxon>Salinivirga</taxon>
    </lineage>
</organism>
<dbReference type="GO" id="GO:0046654">
    <property type="term" value="P:tetrahydrofolate biosynthetic process"/>
    <property type="evidence" value="ECO:0007669"/>
    <property type="project" value="UniProtKB-UniRule"/>
</dbReference>
<evidence type="ECO:0000256" key="4">
    <source>
        <dbReference type="ARBA" id="ARBA00022909"/>
    </source>
</evidence>
<gene>
    <name evidence="8" type="primary">folB</name>
    <name evidence="8" type="ORF">L21SP5_01648</name>
</gene>
<dbReference type="NCBIfam" id="TIGR00526">
    <property type="entry name" value="folB_dom"/>
    <property type="match status" value="1"/>
</dbReference>
<comment type="catalytic activity">
    <reaction evidence="1 6">
        <text>7,8-dihydroneopterin = 6-hydroxymethyl-7,8-dihydropterin + glycolaldehyde</text>
        <dbReference type="Rhea" id="RHEA:10540"/>
        <dbReference type="ChEBI" id="CHEBI:17001"/>
        <dbReference type="ChEBI" id="CHEBI:17071"/>
        <dbReference type="ChEBI" id="CHEBI:44841"/>
        <dbReference type="EC" id="4.1.2.25"/>
    </reaction>
</comment>
<proteinExistence type="inferred from homology"/>
<accession>A0A0S2HZ24</accession>
<evidence type="ECO:0000259" key="7">
    <source>
        <dbReference type="SMART" id="SM00905"/>
    </source>
</evidence>
<comment type="similarity">
    <text evidence="3 6">Belongs to the DHNA family.</text>
</comment>
<dbReference type="EC" id="4.1.2.25" evidence="6"/>
<dbReference type="STRING" id="1307839.L21SP5_01648"/>
<evidence type="ECO:0000256" key="1">
    <source>
        <dbReference type="ARBA" id="ARBA00001353"/>
    </source>
</evidence>
<dbReference type="CDD" id="cd00534">
    <property type="entry name" value="DHNA_DHNTPE"/>
    <property type="match status" value="1"/>
</dbReference>
<dbReference type="InterPro" id="IPR043133">
    <property type="entry name" value="GTP-CH-I_C/QueF"/>
</dbReference>
<evidence type="ECO:0000313" key="8">
    <source>
        <dbReference type="EMBL" id="ALO15291.1"/>
    </source>
</evidence>